<protein>
    <recommendedName>
        <fullName evidence="4">Permease</fullName>
    </recommendedName>
</protein>
<evidence type="ECO:0000313" key="3">
    <source>
        <dbReference type="Proteomes" id="UP001419910"/>
    </source>
</evidence>
<dbReference type="EMBL" id="JBDIME010000009">
    <property type="protein sequence ID" value="MEN2790449.1"/>
    <property type="molecule type" value="Genomic_DNA"/>
</dbReference>
<sequence>MFIGHYGASFVAATSRRAPKLGTLFVAAQLVDLAFFSFLLVGIEHMRLVPGITAMNPMDLYDMPWTHSLVGALAWSAGFALLVRLWQRSSIAALIGGAVVFSHWLIDLLVHRPDLTIAGSPPPLGLGLWNHPAIEIPLELLFAFGGLAFFLGRTRATSARAWLPVALLAAMMAVAQAVNWLTAQPKSVIDPPPPSLAIMGLAAYVLLATLAWWVSQTREIKA</sequence>
<dbReference type="RefSeq" id="WP_343889338.1">
    <property type="nucleotide sequence ID" value="NZ_BAAAEH010000021.1"/>
</dbReference>
<comment type="caution">
    <text evidence="2">The sequence shown here is derived from an EMBL/GenBank/DDBJ whole genome shotgun (WGS) entry which is preliminary data.</text>
</comment>
<keyword evidence="1" id="KW-0812">Transmembrane</keyword>
<name>A0ABU9Y3U0_9SPHN</name>
<feature type="transmembrane region" description="Helical" evidence="1">
    <location>
        <begin position="21"/>
        <end position="43"/>
    </location>
</feature>
<gene>
    <name evidence="2" type="ORF">ABC974_12490</name>
</gene>
<keyword evidence="3" id="KW-1185">Reference proteome</keyword>
<proteinExistence type="predicted"/>
<feature type="transmembrane region" description="Helical" evidence="1">
    <location>
        <begin position="63"/>
        <end position="83"/>
    </location>
</feature>
<feature type="transmembrane region" description="Helical" evidence="1">
    <location>
        <begin position="90"/>
        <end position="111"/>
    </location>
</feature>
<dbReference type="Proteomes" id="UP001419910">
    <property type="component" value="Unassembled WGS sequence"/>
</dbReference>
<evidence type="ECO:0008006" key="4">
    <source>
        <dbReference type="Google" id="ProtNLM"/>
    </source>
</evidence>
<accession>A0ABU9Y3U0</accession>
<organism evidence="2 3">
    <name type="scientific">Sphingomonas oligophenolica</name>
    <dbReference type="NCBI Taxonomy" id="301154"/>
    <lineage>
        <taxon>Bacteria</taxon>
        <taxon>Pseudomonadati</taxon>
        <taxon>Pseudomonadota</taxon>
        <taxon>Alphaproteobacteria</taxon>
        <taxon>Sphingomonadales</taxon>
        <taxon>Sphingomonadaceae</taxon>
        <taxon>Sphingomonas</taxon>
    </lineage>
</organism>
<feature type="transmembrane region" description="Helical" evidence="1">
    <location>
        <begin position="195"/>
        <end position="214"/>
    </location>
</feature>
<keyword evidence="1" id="KW-0472">Membrane</keyword>
<evidence type="ECO:0000256" key="1">
    <source>
        <dbReference type="SAM" id="Phobius"/>
    </source>
</evidence>
<evidence type="ECO:0000313" key="2">
    <source>
        <dbReference type="EMBL" id="MEN2790449.1"/>
    </source>
</evidence>
<feature type="transmembrane region" description="Helical" evidence="1">
    <location>
        <begin position="163"/>
        <end position="183"/>
    </location>
</feature>
<keyword evidence="1" id="KW-1133">Transmembrane helix</keyword>
<reference evidence="2 3" key="1">
    <citation type="submission" date="2024-05" db="EMBL/GenBank/DDBJ databases">
        <authorList>
            <person name="Liu Q."/>
            <person name="Xin Y.-H."/>
        </authorList>
    </citation>
    <scope>NUCLEOTIDE SEQUENCE [LARGE SCALE GENOMIC DNA]</scope>
    <source>
        <strain evidence="2 3">CGMCC 1.10181</strain>
    </source>
</reference>
<feature type="transmembrane region" description="Helical" evidence="1">
    <location>
        <begin position="131"/>
        <end position="151"/>
    </location>
</feature>